<evidence type="ECO:0000256" key="1">
    <source>
        <dbReference type="SAM" id="MobiDB-lite"/>
    </source>
</evidence>
<dbReference type="AlphaFoldDB" id="A0A0R3URD2"/>
<dbReference type="EMBL" id="UXSR01006325">
    <property type="protein sequence ID" value="VDD84435.1"/>
    <property type="molecule type" value="Genomic_DNA"/>
</dbReference>
<dbReference type="Proteomes" id="UP000267029">
    <property type="component" value="Unassembled WGS sequence"/>
</dbReference>
<feature type="compositionally biased region" description="Polar residues" evidence="1">
    <location>
        <begin position="119"/>
        <end position="131"/>
    </location>
</feature>
<evidence type="ECO:0000313" key="2">
    <source>
        <dbReference type="EMBL" id="VDD84435.1"/>
    </source>
</evidence>
<gene>
    <name evidence="2" type="ORF">MCOS_LOCUS10438</name>
</gene>
<feature type="region of interest" description="Disordered" evidence="1">
    <location>
        <begin position="81"/>
        <end position="131"/>
    </location>
</feature>
<name>A0A0R3URD2_MESCO</name>
<proteinExistence type="predicted"/>
<organism evidence="2 3">
    <name type="scientific">Mesocestoides corti</name>
    <name type="common">Flatworm</name>
    <dbReference type="NCBI Taxonomy" id="53468"/>
    <lineage>
        <taxon>Eukaryota</taxon>
        <taxon>Metazoa</taxon>
        <taxon>Spiralia</taxon>
        <taxon>Lophotrochozoa</taxon>
        <taxon>Platyhelminthes</taxon>
        <taxon>Cestoda</taxon>
        <taxon>Eucestoda</taxon>
        <taxon>Cyclophyllidea</taxon>
        <taxon>Mesocestoididae</taxon>
        <taxon>Mesocestoides</taxon>
    </lineage>
</organism>
<accession>A0A0R3URD2</accession>
<keyword evidence="3" id="KW-1185">Reference proteome</keyword>
<protein>
    <submittedName>
        <fullName evidence="2">Uncharacterized protein</fullName>
    </submittedName>
</protein>
<evidence type="ECO:0000313" key="3">
    <source>
        <dbReference type="Proteomes" id="UP000267029"/>
    </source>
</evidence>
<reference evidence="2 3" key="1">
    <citation type="submission" date="2018-10" db="EMBL/GenBank/DDBJ databases">
        <authorList>
            <consortium name="Pathogen Informatics"/>
        </authorList>
    </citation>
    <scope>NUCLEOTIDE SEQUENCE [LARGE SCALE GENOMIC DNA]</scope>
</reference>
<sequence length="131" mass="14270">MHLAAQTCDEFSFARQGQGYNLMTPDKMHVANWLRSLPSSCDLITDYRPPSRLEVSKASLVLSLPLQNPIGPQASVQQLSTSFEKAKATDEEPPSFRSSGDQMFFPLATPAAPTPPNHLRSSLGNQANKVG</sequence>